<gene>
    <name evidence="1" type="ORF">OSC50_14040</name>
</gene>
<proteinExistence type="predicted"/>
<protein>
    <submittedName>
        <fullName evidence="1">Uncharacterized protein</fullName>
    </submittedName>
</protein>
<name>A0ABY6QAW2_9PSED</name>
<dbReference type="EMBL" id="CP112866">
    <property type="protein sequence ID" value="UZW16521.1"/>
    <property type="molecule type" value="Genomic_DNA"/>
</dbReference>
<reference evidence="1" key="1">
    <citation type="submission" date="2022-11" db="EMBL/GenBank/DDBJ databases">
        <title>Taxonomic description of a new Pseudomonas species.</title>
        <authorList>
            <person name="Tambong J.T."/>
        </authorList>
    </citation>
    <scope>NUCLEOTIDE SEQUENCE</scope>
    <source>
        <strain evidence="1">S1Bt42</strain>
    </source>
</reference>
<sequence length="397" mass="43175">MFYPPAPNCMRNEASYNAMPVSQGQWRGAGQPALSGGALPPVRILGEFANNFDYFRTPGSPFVSRDTLEHVAERPMTGDPYHDRMTMLAREISRNPEMADMLDGITNGGQQDGLISPDDVLESMAVYGAPNTSSLMNADDQLANTVLSSARNASTAFSSAMREVGPAGMPGGMRQQRMNQVFAPWPSSTGDTLGGKASGYDAKPYANDSNEALSNKVLARFSALEDPDAPGFITDKSLSSVAGGFHLDGRPATRDEVNIAREVQNRGDLFKSLDRGQSGSVDGRFSRDDLVYLSDNDKGMSDYDLLKGIKDNFRQYTAGANDRFINVSELEEAAGKRPSTRTFTPEARQLAAELLRRPGLLRETDIGIGDNGPGAEDRRFDMINIDYMMGKRKPDAN</sequence>
<keyword evidence="2" id="KW-1185">Reference proteome</keyword>
<organism evidence="1 2">
    <name type="scientific">Pseudomonas quebecensis</name>
    <dbReference type="NCBI Taxonomy" id="2995174"/>
    <lineage>
        <taxon>Bacteria</taxon>
        <taxon>Pseudomonadati</taxon>
        <taxon>Pseudomonadota</taxon>
        <taxon>Gammaproteobacteria</taxon>
        <taxon>Pseudomonadales</taxon>
        <taxon>Pseudomonadaceae</taxon>
        <taxon>Pseudomonas</taxon>
    </lineage>
</organism>
<evidence type="ECO:0000313" key="1">
    <source>
        <dbReference type="EMBL" id="UZW16521.1"/>
    </source>
</evidence>
<accession>A0ABY6QAW2</accession>
<dbReference type="Proteomes" id="UP001164116">
    <property type="component" value="Chromosome"/>
</dbReference>
<dbReference type="RefSeq" id="WP_267165219.1">
    <property type="nucleotide sequence ID" value="NZ_CP112866.1"/>
</dbReference>
<evidence type="ECO:0000313" key="2">
    <source>
        <dbReference type="Proteomes" id="UP001164116"/>
    </source>
</evidence>